<dbReference type="RefSeq" id="WP_273844855.1">
    <property type="nucleotide sequence ID" value="NZ_JAQQWT010000010.1"/>
</dbReference>
<dbReference type="NCBIfam" id="NF045794">
    <property type="entry name" value="CsxC_fam"/>
    <property type="match status" value="1"/>
</dbReference>
<comment type="caution">
    <text evidence="1">The sequence shown here is derived from an EMBL/GenBank/DDBJ whole genome shotgun (WGS) entry which is preliminary data.</text>
</comment>
<sequence length="279" mass="31644">MNNYKKYFKKTRTGFESCSKPEKKDVGAKKQAVVQGKCPPLKQGDQADVTQADFGAFPLEVEGNVLHVPVIHAAVPLAEIELTANLEAKITLPTPAKEIKNIRKNVFLTQCKAVPSLSGTNFVSLFITGFIHKNIQYADGSGYIRDYEVDVPFSCNQTIELANLRDPALTSLKNTVLERRELAQSKHSADQCQYSQVNFEVFNEPIECKLLATFINEVDILKKYDKRGHFNKITEKMELLLFLKLLQVQQVALNDRRDHCETRNQSVMERIQQLRDGIE</sequence>
<proteinExistence type="predicted"/>
<dbReference type="EMBL" id="JBHLTR010000131">
    <property type="protein sequence ID" value="MFC0562384.1"/>
    <property type="molecule type" value="Genomic_DNA"/>
</dbReference>
<dbReference type="InterPro" id="IPR054845">
    <property type="entry name" value="Exosporium_prot_C"/>
</dbReference>
<keyword evidence="2" id="KW-1185">Reference proteome</keyword>
<organism evidence="1 2">
    <name type="scientific">Halalkalibacter alkalisediminis</name>
    <dbReference type="NCBI Taxonomy" id="935616"/>
    <lineage>
        <taxon>Bacteria</taxon>
        <taxon>Bacillati</taxon>
        <taxon>Bacillota</taxon>
        <taxon>Bacilli</taxon>
        <taxon>Bacillales</taxon>
        <taxon>Bacillaceae</taxon>
        <taxon>Halalkalibacter</taxon>
    </lineage>
</organism>
<gene>
    <name evidence="1" type="ORF">ACFFH4_26505</name>
</gene>
<protein>
    <submittedName>
        <fullName evidence="1">CsxC family protein</fullName>
    </submittedName>
</protein>
<evidence type="ECO:0000313" key="2">
    <source>
        <dbReference type="Proteomes" id="UP001589833"/>
    </source>
</evidence>
<name>A0ABV6NPQ5_9BACI</name>
<reference evidence="1 2" key="1">
    <citation type="submission" date="2024-09" db="EMBL/GenBank/DDBJ databases">
        <authorList>
            <person name="Sun Q."/>
            <person name="Mori K."/>
        </authorList>
    </citation>
    <scope>NUCLEOTIDE SEQUENCE [LARGE SCALE GENOMIC DNA]</scope>
    <source>
        <strain evidence="1 2">NCAIM B.02301</strain>
    </source>
</reference>
<accession>A0ABV6NPQ5</accession>
<dbReference type="Proteomes" id="UP001589833">
    <property type="component" value="Unassembled WGS sequence"/>
</dbReference>
<evidence type="ECO:0000313" key="1">
    <source>
        <dbReference type="EMBL" id="MFC0562384.1"/>
    </source>
</evidence>